<keyword evidence="2" id="KW-1185">Reference proteome</keyword>
<protein>
    <submittedName>
        <fullName evidence="1">Uncharacterized protein</fullName>
    </submittedName>
</protein>
<name>A0A0C2SH58_AMAMK</name>
<organism evidence="1 2">
    <name type="scientific">Amanita muscaria (strain Koide BX008)</name>
    <dbReference type="NCBI Taxonomy" id="946122"/>
    <lineage>
        <taxon>Eukaryota</taxon>
        <taxon>Fungi</taxon>
        <taxon>Dikarya</taxon>
        <taxon>Basidiomycota</taxon>
        <taxon>Agaricomycotina</taxon>
        <taxon>Agaricomycetes</taxon>
        <taxon>Agaricomycetidae</taxon>
        <taxon>Agaricales</taxon>
        <taxon>Pluteineae</taxon>
        <taxon>Amanitaceae</taxon>
        <taxon>Amanita</taxon>
    </lineage>
</organism>
<dbReference type="Proteomes" id="UP000054549">
    <property type="component" value="Unassembled WGS sequence"/>
</dbReference>
<dbReference type="EMBL" id="KN818270">
    <property type="protein sequence ID" value="KIL62465.1"/>
    <property type="molecule type" value="Genomic_DNA"/>
</dbReference>
<accession>A0A0C2SH58</accession>
<dbReference type="AlphaFoldDB" id="A0A0C2SH58"/>
<evidence type="ECO:0000313" key="1">
    <source>
        <dbReference type="EMBL" id="KIL62465.1"/>
    </source>
</evidence>
<gene>
    <name evidence="1" type="ORF">M378DRAFT_165673</name>
</gene>
<dbReference type="HOGENOM" id="CLU_2249420_0_0_1"/>
<sequence length="104" mass="11687">MWDLSAALFDRRFLEMFVIVAKQVQFSAGSPTTQDHVSCSWRVNGHRCYACGYRTTWLKNENKRSQDYTSSLSTGAIIIHDICCPINGGYTAPFTSWIGSSRGL</sequence>
<dbReference type="InParanoid" id="A0A0C2SH58"/>
<reference evidence="1 2" key="1">
    <citation type="submission" date="2014-04" db="EMBL/GenBank/DDBJ databases">
        <title>Evolutionary Origins and Diversification of the Mycorrhizal Mutualists.</title>
        <authorList>
            <consortium name="DOE Joint Genome Institute"/>
            <consortium name="Mycorrhizal Genomics Consortium"/>
            <person name="Kohler A."/>
            <person name="Kuo A."/>
            <person name="Nagy L.G."/>
            <person name="Floudas D."/>
            <person name="Copeland A."/>
            <person name="Barry K.W."/>
            <person name="Cichocki N."/>
            <person name="Veneault-Fourrey C."/>
            <person name="LaButti K."/>
            <person name="Lindquist E.A."/>
            <person name="Lipzen A."/>
            <person name="Lundell T."/>
            <person name="Morin E."/>
            <person name="Murat C."/>
            <person name="Riley R."/>
            <person name="Ohm R."/>
            <person name="Sun H."/>
            <person name="Tunlid A."/>
            <person name="Henrissat B."/>
            <person name="Grigoriev I.V."/>
            <person name="Hibbett D.S."/>
            <person name="Martin F."/>
        </authorList>
    </citation>
    <scope>NUCLEOTIDE SEQUENCE [LARGE SCALE GENOMIC DNA]</scope>
    <source>
        <strain evidence="1 2">Koide BX008</strain>
    </source>
</reference>
<proteinExistence type="predicted"/>
<evidence type="ECO:0000313" key="2">
    <source>
        <dbReference type="Proteomes" id="UP000054549"/>
    </source>
</evidence>